<feature type="transmembrane region" description="Helical" evidence="9">
    <location>
        <begin position="122"/>
        <end position="148"/>
    </location>
</feature>
<dbReference type="InterPro" id="IPR013525">
    <property type="entry name" value="ABC2_TM"/>
</dbReference>
<evidence type="ECO:0000256" key="8">
    <source>
        <dbReference type="ARBA" id="ARBA00023136"/>
    </source>
</evidence>
<dbReference type="EMBL" id="PKUS01000018">
    <property type="protein sequence ID" value="PLW68258.1"/>
    <property type="molecule type" value="Genomic_DNA"/>
</dbReference>
<keyword evidence="3 9" id="KW-0813">Transport</keyword>
<feature type="transmembrane region" description="Helical" evidence="9">
    <location>
        <begin position="96"/>
        <end position="116"/>
    </location>
</feature>
<dbReference type="GO" id="GO:0015920">
    <property type="term" value="P:lipopolysaccharide transport"/>
    <property type="evidence" value="ECO:0007669"/>
    <property type="project" value="TreeGrafter"/>
</dbReference>
<evidence type="ECO:0000256" key="3">
    <source>
        <dbReference type="ARBA" id="ARBA00022448"/>
    </source>
</evidence>
<evidence type="ECO:0000256" key="1">
    <source>
        <dbReference type="ARBA" id="ARBA00004429"/>
    </source>
</evidence>
<organism evidence="11 12">
    <name type="scientific">Pseudohalioglobus lutimaris</name>
    <dbReference type="NCBI Taxonomy" id="1737061"/>
    <lineage>
        <taxon>Bacteria</taxon>
        <taxon>Pseudomonadati</taxon>
        <taxon>Pseudomonadota</taxon>
        <taxon>Gammaproteobacteria</taxon>
        <taxon>Cellvibrionales</taxon>
        <taxon>Halieaceae</taxon>
        <taxon>Pseudohalioglobus</taxon>
    </lineage>
</organism>
<dbReference type="InterPro" id="IPR047817">
    <property type="entry name" value="ABC2_TM_bact-type"/>
</dbReference>
<evidence type="ECO:0000256" key="5">
    <source>
        <dbReference type="ARBA" id="ARBA00022519"/>
    </source>
</evidence>
<evidence type="ECO:0000259" key="10">
    <source>
        <dbReference type="PROSITE" id="PS51012"/>
    </source>
</evidence>
<dbReference type="GO" id="GO:0140359">
    <property type="term" value="F:ABC-type transporter activity"/>
    <property type="evidence" value="ECO:0007669"/>
    <property type="project" value="InterPro"/>
</dbReference>
<feature type="transmembrane region" description="Helical" evidence="9">
    <location>
        <begin position="12"/>
        <end position="36"/>
    </location>
</feature>
<keyword evidence="6 9" id="KW-0812">Transmembrane</keyword>
<evidence type="ECO:0000256" key="2">
    <source>
        <dbReference type="ARBA" id="ARBA00007783"/>
    </source>
</evidence>
<dbReference type="Proteomes" id="UP000235005">
    <property type="component" value="Unassembled WGS sequence"/>
</dbReference>
<comment type="caution">
    <text evidence="11">The sequence shown here is derived from an EMBL/GenBank/DDBJ whole genome shotgun (WGS) entry which is preliminary data.</text>
</comment>
<feature type="domain" description="ABC transmembrane type-2" evidence="10">
    <location>
        <begin position="12"/>
        <end position="234"/>
    </location>
</feature>
<keyword evidence="12" id="KW-1185">Reference proteome</keyword>
<dbReference type="PANTHER" id="PTHR30413:SF8">
    <property type="entry name" value="TRANSPORT PERMEASE PROTEIN"/>
    <property type="match status" value="1"/>
</dbReference>
<dbReference type="PANTHER" id="PTHR30413">
    <property type="entry name" value="INNER MEMBRANE TRANSPORT PERMEASE"/>
    <property type="match status" value="1"/>
</dbReference>
<dbReference type="InterPro" id="IPR000412">
    <property type="entry name" value="ABC_2_transport"/>
</dbReference>
<accession>A0A2N5X192</accession>
<protein>
    <recommendedName>
        <fullName evidence="9">Transport permease protein</fullName>
    </recommendedName>
</protein>
<dbReference type="AlphaFoldDB" id="A0A2N5X192"/>
<gene>
    <name evidence="11" type="ORF">C0039_13520</name>
</gene>
<evidence type="ECO:0000256" key="6">
    <source>
        <dbReference type="ARBA" id="ARBA00022692"/>
    </source>
</evidence>
<evidence type="ECO:0000256" key="9">
    <source>
        <dbReference type="RuleBase" id="RU361157"/>
    </source>
</evidence>
<proteinExistence type="inferred from homology"/>
<dbReference type="Pfam" id="PF01061">
    <property type="entry name" value="ABC2_membrane"/>
    <property type="match status" value="1"/>
</dbReference>
<evidence type="ECO:0000256" key="4">
    <source>
        <dbReference type="ARBA" id="ARBA00022475"/>
    </source>
</evidence>
<name>A0A2N5X192_9GAMM</name>
<evidence type="ECO:0000256" key="7">
    <source>
        <dbReference type="ARBA" id="ARBA00022989"/>
    </source>
</evidence>
<comment type="subcellular location">
    <subcellularLocation>
        <location evidence="1 9">Cell inner membrane</location>
        <topology evidence="1 9">Multi-pass membrane protein</topology>
    </subcellularLocation>
</comment>
<evidence type="ECO:0000313" key="11">
    <source>
        <dbReference type="EMBL" id="PLW68258.1"/>
    </source>
</evidence>
<comment type="caution">
    <text evidence="9">Lacks conserved residue(s) required for the propagation of feature annotation.</text>
</comment>
<dbReference type="GO" id="GO:0043190">
    <property type="term" value="C:ATP-binding cassette (ABC) transporter complex"/>
    <property type="evidence" value="ECO:0007669"/>
    <property type="project" value="InterPro"/>
</dbReference>
<sequence length="244" mass="27224">MLLKADSSKFSLGFLWWFLEPLLWVSVFFLVFNLILDSGRKSGDFILFLTCGKFAFIWFSKTVSQASGSIIASQGLVGKVNMPKSLWPMSVVQESLYRQATVYLLLLLILVVFGVYPGAPWLWMIPVLAVMYLGIVACSLIGACLVCISRDFQKVIPLAMTFLLFTSGIFWDVRQIADQEKAALLLTANPLAFMIDAHRQILMHKQAPDLLHLGLIALASSVLIALSVGYMRKHSQYLALKVLT</sequence>
<keyword evidence="5" id="KW-0997">Cell inner membrane</keyword>
<reference evidence="11 12" key="1">
    <citation type="submission" date="2018-01" db="EMBL/GenBank/DDBJ databases">
        <title>The draft genome sequence of Halioglobus lutimaris HF004.</title>
        <authorList>
            <person name="Du Z.-J."/>
            <person name="Shi M.-J."/>
        </authorList>
    </citation>
    <scope>NUCLEOTIDE SEQUENCE [LARGE SCALE GENOMIC DNA]</scope>
    <source>
        <strain evidence="11 12">HF004</strain>
    </source>
</reference>
<dbReference type="PROSITE" id="PS51012">
    <property type="entry name" value="ABC_TM2"/>
    <property type="match status" value="1"/>
</dbReference>
<comment type="similarity">
    <text evidence="2 9">Belongs to the ABC-2 integral membrane protein family.</text>
</comment>
<feature type="transmembrane region" description="Helical" evidence="9">
    <location>
        <begin position="155"/>
        <end position="171"/>
    </location>
</feature>
<evidence type="ECO:0000313" key="12">
    <source>
        <dbReference type="Proteomes" id="UP000235005"/>
    </source>
</evidence>
<keyword evidence="8 9" id="KW-0472">Membrane</keyword>
<feature type="transmembrane region" description="Helical" evidence="9">
    <location>
        <begin position="210"/>
        <end position="231"/>
    </location>
</feature>
<keyword evidence="7 9" id="KW-1133">Transmembrane helix</keyword>
<dbReference type="OrthoDB" id="9786910at2"/>
<keyword evidence="4 9" id="KW-1003">Cell membrane</keyword>
<dbReference type="PRINTS" id="PR00164">
    <property type="entry name" value="ABC2TRNSPORT"/>
</dbReference>